<protein>
    <submittedName>
        <fullName evidence="1">Uncharacterized protein</fullName>
    </submittedName>
</protein>
<evidence type="ECO:0000313" key="1">
    <source>
        <dbReference type="EMBL" id="MBX47311.1"/>
    </source>
</evidence>
<sequence>MWYLRPNIDFLSSCMFMIEINALSFLLLSLLPFFGSRGRGSCLATCYVLAFCHAHDLCSSGISYYVLYLTLLSSN</sequence>
<name>A0A2P2NY36_RHIMU</name>
<dbReference type="EMBL" id="GGEC01066827">
    <property type="protein sequence ID" value="MBX47311.1"/>
    <property type="molecule type" value="Transcribed_RNA"/>
</dbReference>
<organism evidence="1">
    <name type="scientific">Rhizophora mucronata</name>
    <name type="common">Asiatic mangrove</name>
    <dbReference type="NCBI Taxonomy" id="61149"/>
    <lineage>
        <taxon>Eukaryota</taxon>
        <taxon>Viridiplantae</taxon>
        <taxon>Streptophyta</taxon>
        <taxon>Embryophyta</taxon>
        <taxon>Tracheophyta</taxon>
        <taxon>Spermatophyta</taxon>
        <taxon>Magnoliopsida</taxon>
        <taxon>eudicotyledons</taxon>
        <taxon>Gunneridae</taxon>
        <taxon>Pentapetalae</taxon>
        <taxon>rosids</taxon>
        <taxon>fabids</taxon>
        <taxon>Malpighiales</taxon>
        <taxon>Rhizophoraceae</taxon>
        <taxon>Rhizophora</taxon>
    </lineage>
</organism>
<dbReference type="AlphaFoldDB" id="A0A2P2NY36"/>
<accession>A0A2P2NY36</accession>
<reference evidence="1" key="1">
    <citation type="submission" date="2018-02" db="EMBL/GenBank/DDBJ databases">
        <title>Rhizophora mucronata_Transcriptome.</title>
        <authorList>
            <person name="Meera S.P."/>
            <person name="Sreeshan A."/>
            <person name="Augustine A."/>
        </authorList>
    </citation>
    <scope>NUCLEOTIDE SEQUENCE</scope>
    <source>
        <tissue evidence="1">Leaf</tissue>
    </source>
</reference>
<proteinExistence type="predicted"/>